<gene>
    <name evidence="4" type="ORF">QJS04_geneDACA000946</name>
</gene>
<dbReference type="SUPFAM" id="SSF54236">
    <property type="entry name" value="Ubiquitin-like"/>
    <property type="match status" value="1"/>
</dbReference>
<feature type="coiled-coil region" evidence="1">
    <location>
        <begin position="464"/>
        <end position="519"/>
    </location>
</feature>
<dbReference type="SMART" id="SM00166">
    <property type="entry name" value="UBX"/>
    <property type="match status" value="1"/>
</dbReference>
<evidence type="ECO:0000259" key="3">
    <source>
        <dbReference type="PROSITE" id="PS50033"/>
    </source>
</evidence>
<evidence type="ECO:0000313" key="5">
    <source>
        <dbReference type="Proteomes" id="UP001179952"/>
    </source>
</evidence>
<accession>A0AAV9ACU9</accession>
<comment type="caution">
    <text evidence="4">The sequence shown here is derived from an EMBL/GenBank/DDBJ whole genome shotgun (WGS) entry which is preliminary data.</text>
</comment>
<dbReference type="PANTHER" id="PTHR23322:SF93">
    <property type="entry name" value="UBX DOMAIN-CONTAINING PROTEIN 8"/>
    <property type="match status" value="1"/>
</dbReference>
<feature type="domain" description="UBX" evidence="3">
    <location>
        <begin position="534"/>
        <end position="612"/>
    </location>
</feature>
<proteinExistence type="predicted"/>
<dbReference type="Pfam" id="PF00789">
    <property type="entry name" value="UBX"/>
    <property type="match status" value="1"/>
</dbReference>
<dbReference type="CDD" id="cd01767">
    <property type="entry name" value="UBX"/>
    <property type="match status" value="1"/>
</dbReference>
<dbReference type="InterPro" id="IPR029071">
    <property type="entry name" value="Ubiquitin-like_domsf"/>
</dbReference>
<feature type="region of interest" description="Disordered" evidence="2">
    <location>
        <begin position="281"/>
        <end position="382"/>
    </location>
</feature>
<evidence type="ECO:0000256" key="2">
    <source>
        <dbReference type="SAM" id="MobiDB-lite"/>
    </source>
</evidence>
<evidence type="ECO:0000313" key="4">
    <source>
        <dbReference type="EMBL" id="KAK1262029.1"/>
    </source>
</evidence>
<dbReference type="InterPro" id="IPR001012">
    <property type="entry name" value="UBX_dom"/>
</dbReference>
<name>A0AAV9ACU9_ACOGR</name>
<dbReference type="InterPro" id="IPR050730">
    <property type="entry name" value="UBX_domain-protein"/>
</dbReference>
<dbReference type="PROSITE" id="PS50033">
    <property type="entry name" value="UBX"/>
    <property type="match status" value="1"/>
</dbReference>
<protein>
    <recommendedName>
        <fullName evidence="3">UBX domain-containing protein</fullName>
    </recommendedName>
</protein>
<organism evidence="4 5">
    <name type="scientific">Acorus gramineus</name>
    <name type="common">Dwarf sweet flag</name>
    <dbReference type="NCBI Taxonomy" id="55184"/>
    <lineage>
        <taxon>Eukaryota</taxon>
        <taxon>Viridiplantae</taxon>
        <taxon>Streptophyta</taxon>
        <taxon>Embryophyta</taxon>
        <taxon>Tracheophyta</taxon>
        <taxon>Spermatophyta</taxon>
        <taxon>Magnoliopsida</taxon>
        <taxon>Liliopsida</taxon>
        <taxon>Acoraceae</taxon>
        <taxon>Acorus</taxon>
    </lineage>
</organism>
<dbReference type="Proteomes" id="UP001179952">
    <property type="component" value="Unassembled WGS sequence"/>
</dbReference>
<dbReference type="GO" id="GO:0043130">
    <property type="term" value="F:ubiquitin binding"/>
    <property type="evidence" value="ECO:0007669"/>
    <property type="project" value="TreeGrafter"/>
</dbReference>
<keyword evidence="1" id="KW-0175">Coiled coil</keyword>
<dbReference type="InterPro" id="IPR003903">
    <property type="entry name" value="UIM_dom"/>
</dbReference>
<evidence type="ECO:0000256" key="1">
    <source>
        <dbReference type="SAM" id="Coils"/>
    </source>
</evidence>
<dbReference type="Gene3D" id="3.10.20.90">
    <property type="entry name" value="Phosphatidylinositol 3-kinase Catalytic Subunit, Chain A, domain 1"/>
    <property type="match status" value="1"/>
</dbReference>
<reference evidence="4" key="2">
    <citation type="submission" date="2023-06" db="EMBL/GenBank/DDBJ databases">
        <authorList>
            <person name="Ma L."/>
            <person name="Liu K.-W."/>
            <person name="Li Z."/>
            <person name="Hsiao Y.-Y."/>
            <person name="Qi Y."/>
            <person name="Fu T."/>
            <person name="Tang G."/>
            <person name="Zhang D."/>
            <person name="Sun W.-H."/>
            <person name="Liu D.-K."/>
            <person name="Li Y."/>
            <person name="Chen G.-Z."/>
            <person name="Liu X.-D."/>
            <person name="Liao X.-Y."/>
            <person name="Jiang Y.-T."/>
            <person name="Yu X."/>
            <person name="Hao Y."/>
            <person name="Huang J."/>
            <person name="Zhao X.-W."/>
            <person name="Ke S."/>
            <person name="Chen Y.-Y."/>
            <person name="Wu W.-L."/>
            <person name="Hsu J.-L."/>
            <person name="Lin Y.-F."/>
            <person name="Huang M.-D."/>
            <person name="Li C.-Y."/>
            <person name="Huang L."/>
            <person name="Wang Z.-W."/>
            <person name="Zhao X."/>
            <person name="Zhong W.-Y."/>
            <person name="Peng D.-H."/>
            <person name="Ahmad S."/>
            <person name="Lan S."/>
            <person name="Zhang J.-S."/>
            <person name="Tsai W.-C."/>
            <person name="Van De Peer Y."/>
            <person name="Liu Z.-J."/>
        </authorList>
    </citation>
    <scope>NUCLEOTIDE SEQUENCE</scope>
    <source>
        <strain evidence="4">SCP</strain>
        <tissue evidence="4">Leaves</tissue>
    </source>
</reference>
<keyword evidence="5" id="KW-1185">Reference proteome</keyword>
<reference evidence="4" key="1">
    <citation type="journal article" date="2023" name="Nat. Commun.">
        <title>Diploid and tetraploid genomes of Acorus and the evolution of monocots.</title>
        <authorList>
            <person name="Ma L."/>
            <person name="Liu K.W."/>
            <person name="Li Z."/>
            <person name="Hsiao Y.Y."/>
            <person name="Qi Y."/>
            <person name="Fu T."/>
            <person name="Tang G.D."/>
            <person name="Zhang D."/>
            <person name="Sun W.H."/>
            <person name="Liu D.K."/>
            <person name="Li Y."/>
            <person name="Chen G.Z."/>
            <person name="Liu X.D."/>
            <person name="Liao X.Y."/>
            <person name="Jiang Y.T."/>
            <person name="Yu X."/>
            <person name="Hao Y."/>
            <person name="Huang J."/>
            <person name="Zhao X.W."/>
            <person name="Ke S."/>
            <person name="Chen Y.Y."/>
            <person name="Wu W.L."/>
            <person name="Hsu J.L."/>
            <person name="Lin Y.F."/>
            <person name="Huang M.D."/>
            <person name="Li C.Y."/>
            <person name="Huang L."/>
            <person name="Wang Z.W."/>
            <person name="Zhao X."/>
            <person name="Zhong W.Y."/>
            <person name="Peng D.H."/>
            <person name="Ahmad S."/>
            <person name="Lan S."/>
            <person name="Zhang J.S."/>
            <person name="Tsai W.C."/>
            <person name="Van de Peer Y."/>
            <person name="Liu Z.J."/>
        </authorList>
    </citation>
    <scope>NUCLEOTIDE SEQUENCE</scope>
    <source>
        <strain evidence="4">SCP</strain>
    </source>
</reference>
<dbReference type="PROSITE" id="PS50330">
    <property type="entry name" value="UIM"/>
    <property type="match status" value="1"/>
</dbReference>
<dbReference type="EMBL" id="JAUJYN010000010">
    <property type="protein sequence ID" value="KAK1262029.1"/>
    <property type="molecule type" value="Genomic_DNA"/>
</dbReference>
<sequence>MRRNLHDDETAIYLSLLEEPQGTILIPSGRDTIVWRPKRREGFSEHGGDLNAAVNAHFSEGDNINERHAPVSVPPEDELMVIDEPVVEPHEFPRPFPSASSVFNPFSILDPNFPQSLFDRRGSDDFNTRGPFVSHPREVREIPIDFKDGSGQSDHLGQGPRIEDITGESTEYGPDIHGNVVIADDEDEDLPVAPVANTTDTATDYSNDIEEQMIQAAIEASKMEVEERYSDGLFSNSNDSPGVQINQQPPATNDAYLAHAVSLSLKTAEEEKALREVEGLGGLKDKGPASSSGVEEQGIMTASDKRQGVVSSDKGGPSTINIESGDIFVHEEDEDVDEQPLVRNRPRRTNSGAIEPSKEAVDMQDDPPSDHISNDISSHSLQNGDAFQSYEWGGLSSIERDEAVMLEAAMFGGIPESSAYHYAYPSRGLDRNAGIYPSVIPPRQPSPTLAAQRLLREQQDDEYHAALQADREKELKAVEEEERRLLEEAAAIEAAREKQKLLEEEAHRKLLEEEELERQIAAKQASLPQEPASDDESAVTLLIRMPDGSRRGRRFLKSDKLQSLFDFIDVGRGFKPSTYRLVRPFPRRAFSDVESGLSLSELGLTSKQEALFLELI</sequence>
<dbReference type="PANTHER" id="PTHR23322">
    <property type="entry name" value="FAS-ASSOCIATED PROTEIN"/>
    <property type="match status" value="1"/>
</dbReference>
<dbReference type="AlphaFoldDB" id="A0AAV9ACU9"/>